<name>A0A7S3FZ97_9EUKA</name>
<protein>
    <submittedName>
        <fullName evidence="2">Uncharacterized protein</fullName>
    </submittedName>
</protein>
<dbReference type="EMBL" id="HBIB01006313">
    <property type="protein sequence ID" value="CAE0241746.1"/>
    <property type="molecule type" value="Transcribed_RNA"/>
</dbReference>
<dbReference type="EMBL" id="HBIB01006315">
    <property type="protein sequence ID" value="CAE0241747.1"/>
    <property type="molecule type" value="Transcribed_RNA"/>
</dbReference>
<sequence>MQNRRRSISLWWQVQPSSKAKKCAEMLPFPPTTTTTRNKQKADDKRAPLHHKNIPASSYECRLHTLQILFGEGRPKRRPEGQGALLFLCVCGWSCRVFSSSPRLLDSTRAFSKRITIMNAMFRQEKYVAFHSFVLGMYEHMESKSHRHNLRNKIEMTLLSSPPEREGEGRSGLPSVSRNRNGTITLELQMSLMDVICWYSDKGYYLCVDPEGVANNWKQDRFFVLPPPPWYRRLFDEWTHHQWEYNPVQNRHKSPKVISVVDREDAPITFENRSFACRYFFVVPSFQTRMKDLERHTKCSSSSFQVTLIPLKRRFIETPLGQFWERFRNPHSLLFRFCHRYL</sequence>
<proteinExistence type="predicted"/>
<accession>A0A7S3FZ97</accession>
<feature type="region of interest" description="Disordered" evidence="1">
    <location>
        <begin position="27"/>
        <end position="47"/>
    </location>
</feature>
<organism evidence="2">
    <name type="scientific">Palpitomonas bilix</name>
    <dbReference type="NCBI Taxonomy" id="652834"/>
    <lineage>
        <taxon>Eukaryota</taxon>
        <taxon>Eukaryota incertae sedis</taxon>
    </lineage>
</organism>
<dbReference type="AlphaFoldDB" id="A0A7S3FZ97"/>
<evidence type="ECO:0000256" key="1">
    <source>
        <dbReference type="SAM" id="MobiDB-lite"/>
    </source>
</evidence>
<evidence type="ECO:0000313" key="2">
    <source>
        <dbReference type="EMBL" id="CAE0241746.1"/>
    </source>
</evidence>
<evidence type="ECO:0000313" key="3">
    <source>
        <dbReference type="EMBL" id="CAE0241747.1"/>
    </source>
</evidence>
<reference evidence="2" key="1">
    <citation type="submission" date="2021-01" db="EMBL/GenBank/DDBJ databases">
        <authorList>
            <person name="Corre E."/>
            <person name="Pelletier E."/>
            <person name="Niang G."/>
            <person name="Scheremetjew M."/>
            <person name="Finn R."/>
            <person name="Kale V."/>
            <person name="Holt S."/>
            <person name="Cochrane G."/>
            <person name="Meng A."/>
            <person name="Brown T."/>
            <person name="Cohen L."/>
        </authorList>
    </citation>
    <scope>NUCLEOTIDE SEQUENCE</scope>
    <source>
        <strain evidence="2">NIES-2562</strain>
    </source>
</reference>
<gene>
    <name evidence="2" type="ORF">PBIL07802_LOCUS3908</name>
    <name evidence="3" type="ORF">PBIL07802_LOCUS3909</name>
</gene>